<sequence length="113" mass="12004">MSLWSIDNDVWLPRREHYVAGHTHDSFDGRSTNFAPLTSAFEAVPAESKLCVSTSGEFLGARARVTGPASAGPVTGWRGSVAGSGAASAAHREPDQEDSGQQRHAAQERLADQ</sequence>
<feature type="region of interest" description="Disordered" evidence="1">
    <location>
        <begin position="67"/>
        <end position="113"/>
    </location>
</feature>
<keyword evidence="3" id="KW-1185">Reference proteome</keyword>
<dbReference type="EMBL" id="BAAALS010000035">
    <property type="protein sequence ID" value="GAA1773380.1"/>
    <property type="molecule type" value="Genomic_DNA"/>
</dbReference>
<gene>
    <name evidence="2" type="ORF">GCM10009681_51070</name>
</gene>
<evidence type="ECO:0000256" key="1">
    <source>
        <dbReference type="SAM" id="MobiDB-lite"/>
    </source>
</evidence>
<proteinExistence type="predicted"/>
<evidence type="ECO:0000313" key="3">
    <source>
        <dbReference type="Proteomes" id="UP001500655"/>
    </source>
</evidence>
<dbReference type="Proteomes" id="UP001500655">
    <property type="component" value="Unassembled WGS sequence"/>
</dbReference>
<name>A0ABP4XCE5_9ACTN</name>
<reference evidence="3" key="1">
    <citation type="journal article" date="2019" name="Int. J. Syst. Evol. Microbiol.">
        <title>The Global Catalogue of Microorganisms (GCM) 10K type strain sequencing project: providing services to taxonomists for standard genome sequencing and annotation.</title>
        <authorList>
            <consortium name="The Broad Institute Genomics Platform"/>
            <consortium name="The Broad Institute Genome Sequencing Center for Infectious Disease"/>
            <person name="Wu L."/>
            <person name="Ma J."/>
        </authorList>
    </citation>
    <scope>NUCLEOTIDE SEQUENCE [LARGE SCALE GENOMIC DNA]</scope>
    <source>
        <strain evidence="3">JCM 13249</strain>
    </source>
</reference>
<evidence type="ECO:0000313" key="2">
    <source>
        <dbReference type="EMBL" id="GAA1773380.1"/>
    </source>
</evidence>
<protein>
    <submittedName>
        <fullName evidence="2">Uncharacterized protein</fullName>
    </submittedName>
</protein>
<comment type="caution">
    <text evidence="2">The sequence shown here is derived from an EMBL/GenBank/DDBJ whole genome shotgun (WGS) entry which is preliminary data.</text>
</comment>
<feature type="compositionally biased region" description="Low complexity" evidence="1">
    <location>
        <begin position="79"/>
        <end position="89"/>
    </location>
</feature>
<organism evidence="2 3">
    <name type="scientific">Luedemannella helvata</name>
    <dbReference type="NCBI Taxonomy" id="349315"/>
    <lineage>
        <taxon>Bacteria</taxon>
        <taxon>Bacillati</taxon>
        <taxon>Actinomycetota</taxon>
        <taxon>Actinomycetes</taxon>
        <taxon>Micromonosporales</taxon>
        <taxon>Micromonosporaceae</taxon>
        <taxon>Luedemannella</taxon>
    </lineage>
</organism>
<accession>A0ABP4XCE5</accession>